<dbReference type="Gene3D" id="1.20.120.450">
    <property type="entry name" value="dinb family like domain"/>
    <property type="match status" value="1"/>
</dbReference>
<accession>A0A9X2XYY1</accession>
<dbReference type="Pfam" id="PF12867">
    <property type="entry name" value="DinB_2"/>
    <property type="match status" value="1"/>
</dbReference>
<keyword evidence="3" id="KW-1185">Reference proteome</keyword>
<dbReference type="AlphaFoldDB" id="A0A9X2XYY1"/>
<dbReference type="RefSeq" id="WP_279299576.1">
    <property type="nucleotide sequence ID" value="NZ_JAOTIF010000029.1"/>
</dbReference>
<organism evidence="2 3">
    <name type="scientific">Paraflavisolibacter caeni</name>
    <dbReference type="NCBI Taxonomy" id="2982496"/>
    <lineage>
        <taxon>Bacteria</taxon>
        <taxon>Pseudomonadati</taxon>
        <taxon>Bacteroidota</taxon>
        <taxon>Chitinophagia</taxon>
        <taxon>Chitinophagales</taxon>
        <taxon>Chitinophagaceae</taxon>
        <taxon>Paraflavisolibacter</taxon>
    </lineage>
</organism>
<name>A0A9X2XYY1_9BACT</name>
<gene>
    <name evidence="2" type="ORF">OCK74_23675</name>
</gene>
<evidence type="ECO:0000313" key="3">
    <source>
        <dbReference type="Proteomes" id="UP001155483"/>
    </source>
</evidence>
<evidence type="ECO:0000259" key="1">
    <source>
        <dbReference type="Pfam" id="PF12867"/>
    </source>
</evidence>
<comment type="caution">
    <text evidence="2">The sequence shown here is derived from an EMBL/GenBank/DDBJ whole genome shotgun (WGS) entry which is preliminary data.</text>
</comment>
<dbReference type="InterPro" id="IPR034660">
    <property type="entry name" value="DinB/YfiT-like"/>
</dbReference>
<reference evidence="2" key="2">
    <citation type="submission" date="2023-04" db="EMBL/GenBank/DDBJ databases">
        <title>Paracnuella aquatica gen. nov., sp. nov., a member of the family Chitinophagaceae isolated from a hot spring.</title>
        <authorList>
            <person name="Wang C."/>
        </authorList>
    </citation>
    <scope>NUCLEOTIDE SEQUENCE</scope>
    <source>
        <strain evidence="2">LB-8</strain>
    </source>
</reference>
<sequence>MSDIQYPIGQYVTQEYNEEKKEEWLADIKFLPQMLENAISNLDEHQLQTPYRPGGWTLHQVVHHVADSHLNAYCRFKLGYTEHNPTIKPYEEKLWASTSDVQNLPVNISITLLYSLHHRLHEFLKHFSESDWQKTIVHPEHQQQMTLWFLLGMYSWHGRHHVGHIISLRERMNW</sequence>
<dbReference type="NCBIfam" id="NF009807">
    <property type="entry name" value="PRK13291.1"/>
    <property type="match status" value="1"/>
</dbReference>
<dbReference type="EMBL" id="JAOTIF010000029">
    <property type="protein sequence ID" value="MCU7552139.1"/>
    <property type="molecule type" value="Genomic_DNA"/>
</dbReference>
<evidence type="ECO:0000313" key="2">
    <source>
        <dbReference type="EMBL" id="MCU7552139.1"/>
    </source>
</evidence>
<protein>
    <submittedName>
        <fullName evidence="2">Metal-dependent hydrolase</fullName>
    </submittedName>
</protein>
<dbReference type="SUPFAM" id="SSF109854">
    <property type="entry name" value="DinB/YfiT-like putative metalloenzymes"/>
    <property type="match status" value="1"/>
</dbReference>
<keyword evidence="2" id="KW-0378">Hydrolase</keyword>
<proteinExistence type="predicted"/>
<reference evidence="2" key="1">
    <citation type="submission" date="2022-09" db="EMBL/GenBank/DDBJ databases">
        <authorList>
            <person name="Yuan C."/>
            <person name="Ke Z."/>
        </authorList>
    </citation>
    <scope>NUCLEOTIDE SEQUENCE</scope>
    <source>
        <strain evidence="2">LB-8</strain>
    </source>
</reference>
<feature type="domain" description="DinB-like" evidence="1">
    <location>
        <begin position="31"/>
        <end position="165"/>
    </location>
</feature>
<dbReference type="GO" id="GO:0016787">
    <property type="term" value="F:hydrolase activity"/>
    <property type="evidence" value="ECO:0007669"/>
    <property type="project" value="UniProtKB-KW"/>
</dbReference>
<dbReference type="Proteomes" id="UP001155483">
    <property type="component" value="Unassembled WGS sequence"/>
</dbReference>
<dbReference type="InterPro" id="IPR024775">
    <property type="entry name" value="DinB-like"/>
</dbReference>